<keyword evidence="2" id="KW-0238">DNA-binding</keyword>
<proteinExistence type="predicted"/>
<dbReference type="PROSITE" id="PS51078">
    <property type="entry name" value="ICLR_ED"/>
    <property type="match status" value="1"/>
</dbReference>
<dbReference type="Proteomes" id="UP001317742">
    <property type="component" value="Chromosome"/>
</dbReference>
<dbReference type="InterPro" id="IPR036388">
    <property type="entry name" value="WH-like_DNA-bd_sf"/>
</dbReference>
<feature type="domain" description="IclR-ED" evidence="5">
    <location>
        <begin position="61"/>
        <end position="252"/>
    </location>
</feature>
<evidence type="ECO:0000256" key="2">
    <source>
        <dbReference type="ARBA" id="ARBA00023125"/>
    </source>
</evidence>
<organism evidence="6 7">
    <name type="scientific">Pseudodesulfovibrio nedwellii</name>
    <dbReference type="NCBI Taxonomy" id="2973072"/>
    <lineage>
        <taxon>Bacteria</taxon>
        <taxon>Pseudomonadati</taxon>
        <taxon>Thermodesulfobacteriota</taxon>
        <taxon>Desulfovibrionia</taxon>
        <taxon>Desulfovibrionales</taxon>
        <taxon>Desulfovibrionaceae</taxon>
    </lineage>
</organism>
<sequence length="257" mass="28425">MSNIISSVARALDVLLYINSHKDPVGISTISKDMGIYKSTVFRTLATLEDRHFVQQDPETGKYTLGVSLFSMANKITLYDVFVPFVKELNLEFKETVNVSMLDRTTSGPYQSVVVVKEDAVDNVLSVSPQVGSKNDCYCSSVGKSLLAFSSDISNETLKKYEFQKYSPNTISSYEELVAELAKVKRDGYSLDNEEQEIGLICVGVPVFNKKGEAIAAMSVSGPSQRIQHINIENVVTRLKQVASEITELVQTSSRIK</sequence>
<dbReference type="Pfam" id="PF09339">
    <property type="entry name" value="HTH_IclR"/>
    <property type="match status" value="1"/>
</dbReference>
<dbReference type="PANTHER" id="PTHR30136:SF35">
    <property type="entry name" value="HTH-TYPE TRANSCRIPTIONAL REGULATOR RV1719"/>
    <property type="match status" value="1"/>
</dbReference>
<dbReference type="SUPFAM" id="SSF46785">
    <property type="entry name" value="Winged helix' DNA-binding domain"/>
    <property type="match status" value="1"/>
</dbReference>
<keyword evidence="3" id="KW-0804">Transcription</keyword>
<evidence type="ECO:0000313" key="6">
    <source>
        <dbReference type="EMBL" id="BDQ38740.1"/>
    </source>
</evidence>
<dbReference type="PANTHER" id="PTHR30136">
    <property type="entry name" value="HELIX-TURN-HELIX TRANSCRIPTIONAL REGULATOR, ICLR FAMILY"/>
    <property type="match status" value="1"/>
</dbReference>
<dbReference type="Gene3D" id="3.30.450.40">
    <property type="match status" value="1"/>
</dbReference>
<keyword evidence="7" id="KW-1185">Reference proteome</keyword>
<dbReference type="RefSeq" id="WP_281761233.1">
    <property type="nucleotide sequence ID" value="NZ_AP026709.1"/>
</dbReference>
<dbReference type="InterPro" id="IPR005471">
    <property type="entry name" value="Tscrpt_reg_IclR_N"/>
</dbReference>
<name>A0ABM8B502_9BACT</name>
<dbReference type="InterPro" id="IPR014757">
    <property type="entry name" value="Tscrpt_reg_IclR_C"/>
</dbReference>
<dbReference type="InterPro" id="IPR036390">
    <property type="entry name" value="WH_DNA-bd_sf"/>
</dbReference>
<evidence type="ECO:0000256" key="1">
    <source>
        <dbReference type="ARBA" id="ARBA00023015"/>
    </source>
</evidence>
<evidence type="ECO:0000259" key="5">
    <source>
        <dbReference type="PROSITE" id="PS51078"/>
    </source>
</evidence>
<dbReference type="PROSITE" id="PS51077">
    <property type="entry name" value="HTH_ICLR"/>
    <property type="match status" value="1"/>
</dbReference>
<dbReference type="EMBL" id="AP026709">
    <property type="protein sequence ID" value="BDQ38740.1"/>
    <property type="molecule type" value="Genomic_DNA"/>
</dbReference>
<evidence type="ECO:0000313" key="7">
    <source>
        <dbReference type="Proteomes" id="UP001317742"/>
    </source>
</evidence>
<feature type="domain" description="HTH iclR-type" evidence="4">
    <location>
        <begin position="5"/>
        <end position="67"/>
    </location>
</feature>
<dbReference type="SMART" id="SM00346">
    <property type="entry name" value="HTH_ICLR"/>
    <property type="match status" value="1"/>
</dbReference>
<protein>
    <submittedName>
        <fullName evidence="6">IclR family transcriptional regulator</fullName>
    </submittedName>
</protein>
<dbReference type="InterPro" id="IPR029016">
    <property type="entry name" value="GAF-like_dom_sf"/>
</dbReference>
<gene>
    <name evidence="6" type="ORF">SYK_31000</name>
</gene>
<evidence type="ECO:0000256" key="3">
    <source>
        <dbReference type="ARBA" id="ARBA00023163"/>
    </source>
</evidence>
<evidence type="ECO:0000259" key="4">
    <source>
        <dbReference type="PROSITE" id="PS51077"/>
    </source>
</evidence>
<dbReference type="SUPFAM" id="SSF55781">
    <property type="entry name" value="GAF domain-like"/>
    <property type="match status" value="1"/>
</dbReference>
<dbReference type="Pfam" id="PF01614">
    <property type="entry name" value="IclR_C"/>
    <property type="match status" value="1"/>
</dbReference>
<keyword evidence="1" id="KW-0805">Transcription regulation</keyword>
<reference evidence="6 7" key="1">
    <citation type="submission" date="2022-08" db="EMBL/GenBank/DDBJ databases">
        <title>Genome Sequence of the sulphate-reducing bacterium, Pseudodesulfovibrio sp. SYK.</title>
        <authorList>
            <person name="Kondo R."/>
            <person name="Kataoka T."/>
        </authorList>
    </citation>
    <scope>NUCLEOTIDE SEQUENCE [LARGE SCALE GENOMIC DNA]</scope>
    <source>
        <strain evidence="6 7">SYK</strain>
    </source>
</reference>
<accession>A0ABM8B502</accession>
<dbReference type="InterPro" id="IPR050707">
    <property type="entry name" value="HTH_MetabolicPath_Reg"/>
</dbReference>
<dbReference type="Gene3D" id="1.10.10.10">
    <property type="entry name" value="Winged helix-like DNA-binding domain superfamily/Winged helix DNA-binding domain"/>
    <property type="match status" value="1"/>
</dbReference>